<dbReference type="GO" id="GO:0030032">
    <property type="term" value="P:lamellipodium assembly"/>
    <property type="evidence" value="ECO:0007669"/>
    <property type="project" value="TreeGrafter"/>
</dbReference>
<dbReference type="GO" id="GO:0015629">
    <property type="term" value="C:actin cytoskeleton"/>
    <property type="evidence" value="ECO:0007669"/>
    <property type="project" value="TreeGrafter"/>
</dbReference>
<dbReference type="PROSITE" id="PS51089">
    <property type="entry name" value="HP"/>
    <property type="match status" value="1"/>
</dbReference>
<dbReference type="AlphaFoldDB" id="A0AAV2KPR1"/>
<dbReference type="Gene3D" id="1.10.950.10">
    <property type="entry name" value="Villin headpiece domain"/>
    <property type="match status" value="1"/>
</dbReference>
<protein>
    <recommendedName>
        <fullName evidence="1">HP domain-containing protein</fullName>
    </recommendedName>
</protein>
<dbReference type="PANTHER" id="PTHR24213">
    <property type="entry name" value="ACTIN-BINDING LIM PROTEIN"/>
    <property type="match status" value="1"/>
</dbReference>
<accession>A0AAV2KPR1</accession>
<dbReference type="GO" id="GO:0007010">
    <property type="term" value="P:cytoskeleton organization"/>
    <property type="evidence" value="ECO:0007669"/>
    <property type="project" value="InterPro"/>
</dbReference>
<dbReference type="Proteomes" id="UP001497482">
    <property type="component" value="Chromosome 19"/>
</dbReference>
<evidence type="ECO:0000313" key="3">
    <source>
        <dbReference type="Proteomes" id="UP001497482"/>
    </source>
</evidence>
<name>A0AAV2KPR1_KNICA</name>
<evidence type="ECO:0000313" key="2">
    <source>
        <dbReference type="EMBL" id="CAL1590543.1"/>
    </source>
</evidence>
<dbReference type="FunFam" id="1.10.950.10:FF:000001">
    <property type="entry name" value="actin-binding LIM protein 1 isoform X2"/>
    <property type="match status" value="1"/>
</dbReference>
<dbReference type="InterPro" id="IPR036886">
    <property type="entry name" value="Villin_headpiece_dom_sf"/>
</dbReference>
<proteinExistence type="predicted"/>
<feature type="domain" description="HP" evidence="1">
    <location>
        <begin position="25"/>
        <end position="93"/>
    </location>
</feature>
<evidence type="ECO:0000259" key="1">
    <source>
        <dbReference type="PROSITE" id="PS51089"/>
    </source>
</evidence>
<dbReference type="InterPro" id="IPR003128">
    <property type="entry name" value="Villin_headpiece"/>
</dbReference>
<organism evidence="2 3">
    <name type="scientific">Knipowitschia caucasica</name>
    <name type="common">Caucasian dwarf goby</name>
    <name type="synonym">Pomatoschistus caucasicus</name>
    <dbReference type="NCBI Taxonomy" id="637954"/>
    <lineage>
        <taxon>Eukaryota</taxon>
        <taxon>Metazoa</taxon>
        <taxon>Chordata</taxon>
        <taxon>Craniata</taxon>
        <taxon>Vertebrata</taxon>
        <taxon>Euteleostomi</taxon>
        <taxon>Actinopterygii</taxon>
        <taxon>Neopterygii</taxon>
        <taxon>Teleostei</taxon>
        <taxon>Neoteleostei</taxon>
        <taxon>Acanthomorphata</taxon>
        <taxon>Gobiaria</taxon>
        <taxon>Gobiiformes</taxon>
        <taxon>Gobioidei</taxon>
        <taxon>Gobiidae</taxon>
        <taxon>Gobiinae</taxon>
        <taxon>Knipowitschia</taxon>
    </lineage>
</organism>
<dbReference type="SUPFAM" id="SSF47050">
    <property type="entry name" value="VHP, Villin headpiece domain"/>
    <property type="match status" value="1"/>
</dbReference>
<keyword evidence="3" id="KW-1185">Reference proteome</keyword>
<reference evidence="2 3" key="1">
    <citation type="submission" date="2024-04" db="EMBL/GenBank/DDBJ databases">
        <authorList>
            <person name="Waldvogel A.-M."/>
            <person name="Schoenle A."/>
        </authorList>
    </citation>
    <scope>NUCLEOTIDE SEQUENCE [LARGE SCALE GENOMIC DNA]</scope>
</reference>
<dbReference type="InterPro" id="IPR051618">
    <property type="entry name" value="Actin-binding_LIM"/>
</dbReference>
<dbReference type="EMBL" id="OZ035841">
    <property type="protein sequence ID" value="CAL1590543.1"/>
    <property type="molecule type" value="Genomic_DNA"/>
</dbReference>
<dbReference type="GO" id="GO:0051015">
    <property type="term" value="F:actin filament binding"/>
    <property type="evidence" value="ECO:0007669"/>
    <property type="project" value="TreeGrafter"/>
</dbReference>
<sequence>MSKMLKMASTASRHQCFCLSYHGDANAQKIYPYEVLAVTHRVKVKLPRDVDRTRLERHLSPEDFMQVFSMTLDQFDRLALWKRTDLKKKARLF</sequence>
<gene>
    <name evidence="2" type="ORF">KC01_LOCUS20039</name>
</gene>
<dbReference type="Pfam" id="PF02209">
    <property type="entry name" value="VHP"/>
    <property type="match status" value="1"/>
</dbReference>
<dbReference type="SMART" id="SM00153">
    <property type="entry name" value="VHP"/>
    <property type="match status" value="1"/>
</dbReference>
<dbReference type="PANTHER" id="PTHR24213:SF6">
    <property type="entry name" value="ACTIN-BINDING LIM PROTEIN 2"/>
    <property type="match status" value="1"/>
</dbReference>